<dbReference type="InterPro" id="IPR052895">
    <property type="entry name" value="HetReg/Transcr_Mod"/>
</dbReference>
<name>A0AA37P0B1_9PEZI</name>
<evidence type="ECO:0000259" key="1">
    <source>
        <dbReference type="Pfam" id="PF06985"/>
    </source>
</evidence>
<dbReference type="PANTHER" id="PTHR24148:SF79">
    <property type="entry name" value="HETEROKARYON INCOMPATIBILITY DOMAIN-CONTAINING PROTEIN"/>
    <property type="match status" value="1"/>
</dbReference>
<dbReference type="Pfam" id="PF26639">
    <property type="entry name" value="Het-6_barrel"/>
    <property type="match status" value="1"/>
</dbReference>
<organism evidence="2 3">
    <name type="scientific">Colletotrichum spaethianum</name>
    <dbReference type="NCBI Taxonomy" id="700344"/>
    <lineage>
        <taxon>Eukaryota</taxon>
        <taxon>Fungi</taxon>
        <taxon>Dikarya</taxon>
        <taxon>Ascomycota</taxon>
        <taxon>Pezizomycotina</taxon>
        <taxon>Sordariomycetes</taxon>
        <taxon>Hypocreomycetidae</taxon>
        <taxon>Glomerellales</taxon>
        <taxon>Glomerellaceae</taxon>
        <taxon>Colletotrichum</taxon>
        <taxon>Colletotrichum spaethianum species complex</taxon>
    </lineage>
</organism>
<dbReference type="InterPro" id="IPR010730">
    <property type="entry name" value="HET"/>
</dbReference>
<dbReference type="EMBL" id="BQXU01000012">
    <property type="protein sequence ID" value="GKT45365.1"/>
    <property type="molecule type" value="Genomic_DNA"/>
</dbReference>
<comment type="caution">
    <text evidence="2">The sequence shown here is derived from an EMBL/GenBank/DDBJ whole genome shotgun (WGS) entry which is preliminary data.</text>
</comment>
<dbReference type="AlphaFoldDB" id="A0AA37P0B1"/>
<protein>
    <submittedName>
        <fullName evidence="2">Heterokaryon incompatibility protein 6, OR allele</fullName>
    </submittedName>
</protein>
<sequence length="683" mass="76947">MPLSQDRREIRLVRLRPLPGLELKTDNKISLEIRHVSLDDDDVTYSALSYVWGDAGDTLTVDIDGVSFAVTRNLHAALQQLARNGVDSWLWIDAVCIAQANLGEKGWQINAMRNIFSGAEMVYMWLGPGCRESDAAMDFILRVGPALNETDIRSRVRSQHLGLRTITSYISSRFSSQGEPFTPTLESSSDSVDIGSISTEVEQNTSPDDVQEINSEMKLAVYELLCDFFSQKTPPLQIGINNILQREYWHRIWIIQEVTLAWEAVVVVGTRSVSLDVFDTAFTALWEFLPCIKLKRTAWSFFEGGMSRALYPTKSLAVRNSWKAGVDVRLADIIWRVGAGPGRPHYSASDPRDIAFGLLGVLRADEMGYLQADYSLSIEEVFIQVTAALLNNPERSGFFLDCVQPGDLSGILPTWVPDWRDIGQYGRGTYPISYVISFEAAVKKTQQRAFTDAVRRDGTFSVCLSGCWIDEVTEVMEAPVWLQYSHYEASQLEDPDAWARSVIAFTGLNPKYGGPEDDHVWRTLTCGECDLPHDSRSRPFKDELNRLRPRMMRVQRVDAATLTTEEAAFVRQYFNGGIEKGSAVRVPVDDEELDVFATRWRRSIGSRTRNRVLFKTAQGMLGLGHDVVKVGDVVTLIWGTRSPIVLRKRSEGGFFFRGDAYIDGLMRGEYLSTEPEEKEFVLY</sequence>
<dbReference type="PANTHER" id="PTHR24148">
    <property type="entry name" value="ANKYRIN REPEAT DOMAIN-CONTAINING PROTEIN 39 HOMOLOG-RELATED"/>
    <property type="match status" value="1"/>
</dbReference>
<dbReference type="GeneID" id="73326348"/>
<keyword evidence="3" id="KW-1185">Reference proteome</keyword>
<feature type="domain" description="Heterokaryon incompatibility" evidence="1">
    <location>
        <begin position="45"/>
        <end position="257"/>
    </location>
</feature>
<dbReference type="Pfam" id="PF06985">
    <property type="entry name" value="HET"/>
    <property type="match status" value="1"/>
</dbReference>
<gene>
    <name evidence="2" type="ORF">ColSpa_05546</name>
</gene>
<dbReference type="RefSeq" id="XP_049127715.1">
    <property type="nucleotide sequence ID" value="XM_049271758.1"/>
</dbReference>
<proteinExistence type="predicted"/>
<reference evidence="2 3" key="1">
    <citation type="submission" date="2022-03" db="EMBL/GenBank/DDBJ databases">
        <title>Genome data of Colletotrichum spp.</title>
        <authorList>
            <person name="Utami Y.D."/>
            <person name="Hiruma K."/>
        </authorList>
    </citation>
    <scope>NUCLEOTIDE SEQUENCE [LARGE SCALE GENOMIC DNA]</scope>
    <source>
        <strain evidence="2 3">MAFF 239500</strain>
    </source>
</reference>
<accession>A0AA37P0B1</accession>
<dbReference type="Proteomes" id="UP001055115">
    <property type="component" value="Unassembled WGS sequence"/>
</dbReference>
<evidence type="ECO:0000313" key="2">
    <source>
        <dbReference type="EMBL" id="GKT45365.1"/>
    </source>
</evidence>
<evidence type="ECO:0000313" key="3">
    <source>
        <dbReference type="Proteomes" id="UP001055115"/>
    </source>
</evidence>